<evidence type="ECO:0000256" key="1">
    <source>
        <dbReference type="SAM" id="MobiDB-lite"/>
    </source>
</evidence>
<proteinExistence type="predicted"/>
<dbReference type="AlphaFoldDB" id="A0A5B7FX02"/>
<evidence type="ECO:0000313" key="3">
    <source>
        <dbReference type="Proteomes" id="UP000324222"/>
    </source>
</evidence>
<reference evidence="2 3" key="1">
    <citation type="submission" date="2019-05" db="EMBL/GenBank/DDBJ databases">
        <title>Another draft genome of Portunus trituberculatus and its Hox gene families provides insights of decapod evolution.</title>
        <authorList>
            <person name="Jeong J.-H."/>
            <person name="Song I."/>
            <person name="Kim S."/>
            <person name="Choi T."/>
            <person name="Kim D."/>
            <person name="Ryu S."/>
            <person name="Kim W."/>
        </authorList>
    </citation>
    <scope>NUCLEOTIDE SEQUENCE [LARGE SCALE GENOMIC DNA]</scope>
    <source>
        <tissue evidence="2">Muscle</tissue>
    </source>
</reference>
<name>A0A5B7FX02_PORTR</name>
<evidence type="ECO:0000313" key="2">
    <source>
        <dbReference type="EMBL" id="MPC48834.1"/>
    </source>
</evidence>
<gene>
    <name evidence="2" type="ORF">E2C01_042619</name>
</gene>
<feature type="region of interest" description="Disordered" evidence="1">
    <location>
        <begin position="32"/>
        <end position="62"/>
    </location>
</feature>
<keyword evidence="3" id="KW-1185">Reference proteome</keyword>
<comment type="caution">
    <text evidence="2">The sequence shown here is derived from an EMBL/GenBank/DDBJ whole genome shotgun (WGS) entry which is preliminary data.</text>
</comment>
<organism evidence="2 3">
    <name type="scientific">Portunus trituberculatus</name>
    <name type="common">Swimming crab</name>
    <name type="synonym">Neptunus trituberculatus</name>
    <dbReference type="NCBI Taxonomy" id="210409"/>
    <lineage>
        <taxon>Eukaryota</taxon>
        <taxon>Metazoa</taxon>
        <taxon>Ecdysozoa</taxon>
        <taxon>Arthropoda</taxon>
        <taxon>Crustacea</taxon>
        <taxon>Multicrustacea</taxon>
        <taxon>Malacostraca</taxon>
        <taxon>Eumalacostraca</taxon>
        <taxon>Eucarida</taxon>
        <taxon>Decapoda</taxon>
        <taxon>Pleocyemata</taxon>
        <taxon>Brachyura</taxon>
        <taxon>Eubrachyura</taxon>
        <taxon>Portunoidea</taxon>
        <taxon>Portunidae</taxon>
        <taxon>Portuninae</taxon>
        <taxon>Portunus</taxon>
    </lineage>
</organism>
<dbReference type="EMBL" id="VSRR010008502">
    <property type="protein sequence ID" value="MPC48834.1"/>
    <property type="molecule type" value="Genomic_DNA"/>
</dbReference>
<sequence length="116" mass="13064">MWAFYKNLWAKGDTFLGYLVSQSSPARKLLPHLRKPNLHSDSGQNSNPRPLGPQSTHSSTVPRRPKNYEFLFECCWATQCPGAAEGISCAPPQLILVLRIRLTGGREDTCFCMKNR</sequence>
<dbReference type="Proteomes" id="UP000324222">
    <property type="component" value="Unassembled WGS sequence"/>
</dbReference>
<protein>
    <submittedName>
        <fullName evidence="2">Uncharacterized protein</fullName>
    </submittedName>
</protein>
<feature type="compositionally biased region" description="Polar residues" evidence="1">
    <location>
        <begin position="39"/>
        <end position="61"/>
    </location>
</feature>
<accession>A0A5B7FX02</accession>